<dbReference type="AlphaFoldDB" id="A0A375C0C2"/>
<gene>
    <name evidence="2" type="ORF">CBM2586_A110018</name>
</gene>
<name>A0A375C0C2_9BURK</name>
<evidence type="ECO:0000313" key="2">
    <source>
        <dbReference type="EMBL" id="SOY60114.1"/>
    </source>
</evidence>
<dbReference type="EMBL" id="OFSN01000003">
    <property type="protein sequence ID" value="SOY60114.1"/>
    <property type="molecule type" value="Genomic_DNA"/>
</dbReference>
<reference evidence="2" key="1">
    <citation type="submission" date="2018-01" db="EMBL/GenBank/DDBJ databases">
        <authorList>
            <person name="Clerissi C."/>
        </authorList>
    </citation>
    <scope>NUCLEOTIDE SEQUENCE</scope>
    <source>
        <strain evidence="2">Cupriavidus taiwanensis LMG 19430</strain>
    </source>
</reference>
<evidence type="ECO:0000256" key="1">
    <source>
        <dbReference type="SAM" id="MobiDB-lite"/>
    </source>
</evidence>
<organism evidence="2">
    <name type="scientific">Cupriavidus taiwanensis</name>
    <dbReference type="NCBI Taxonomy" id="164546"/>
    <lineage>
        <taxon>Bacteria</taxon>
        <taxon>Pseudomonadati</taxon>
        <taxon>Pseudomonadota</taxon>
        <taxon>Betaproteobacteria</taxon>
        <taxon>Burkholderiales</taxon>
        <taxon>Burkholderiaceae</taxon>
        <taxon>Cupriavidus</taxon>
    </lineage>
</organism>
<protein>
    <submittedName>
        <fullName evidence="2">Uncharacterized protein</fullName>
    </submittedName>
</protein>
<sequence>MLIATKNKDKREDKRRRLAAFPGIASCPVMAPRHAAKGAENGRATGKRDRAVLRLRGAGGQGDGVCLGWLASREREDPPRWARMEAPPVARKDTRPQF</sequence>
<accession>A0A375C0C2</accession>
<comment type="caution">
    <text evidence="2">The sequence shown here is derived from an EMBL/GenBank/DDBJ whole genome shotgun (WGS) entry which is preliminary data.</text>
</comment>
<proteinExistence type="predicted"/>
<dbReference type="Proteomes" id="UP000257016">
    <property type="component" value="Unassembled WGS sequence"/>
</dbReference>
<feature type="region of interest" description="Disordered" evidence="1">
    <location>
        <begin position="76"/>
        <end position="98"/>
    </location>
</feature>